<organism evidence="3 4">
    <name type="scientific">Musa balbisiana</name>
    <name type="common">Banana</name>
    <dbReference type="NCBI Taxonomy" id="52838"/>
    <lineage>
        <taxon>Eukaryota</taxon>
        <taxon>Viridiplantae</taxon>
        <taxon>Streptophyta</taxon>
        <taxon>Embryophyta</taxon>
        <taxon>Tracheophyta</taxon>
        <taxon>Spermatophyta</taxon>
        <taxon>Magnoliopsida</taxon>
        <taxon>Liliopsida</taxon>
        <taxon>Zingiberales</taxon>
        <taxon>Musaceae</taxon>
        <taxon>Musa</taxon>
    </lineage>
</organism>
<dbReference type="Proteomes" id="UP000317650">
    <property type="component" value="Chromosome 11"/>
</dbReference>
<dbReference type="InterPro" id="IPR005516">
    <property type="entry name" value="Remorin_C"/>
</dbReference>
<dbReference type="AlphaFoldDB" id="A0A4S8J1G8"/>
<dbReference type="Pfam" id="PF03763">
    <property type="entry name" value="Remorin_C"/>
    <property type="match status" value="1"/>
</dbReference>
<sequence>MFDAANSDAVLARVETEKRESMIKAWEENEKTKAQNKAAKKMASITAWENSKKAAIEAELKMKEVRNYKQLIAAQRKQAYFNKQLGIS</sequence>
<evidence type="ECO:0000313" key="3">
    <source>
        <dbReference type="EMBL" id="THU55168.1"/>
    </source>
</evidence>
<proteinExistence type="inferred from homology"/>
<accession>A0A4S8J1G8</accession>
<dbReference type="PANTHER" id="PTHR31775:SF5">
    <property type="entry name" value="REMORIN 1.4"/>
    <property type="match status" value="1"/>
</dbReference>
<evidence type="ECO:0000313" key="4">
    <source>
        <dbReference type="Proteomes" id="UP000317650"/>
    </source>
</evidence>
<comment type="similarity">
    <text evidence="1">Belongs to the remorin family.</text>
</comment>
<comment type="caution">
    <text evidence="3">The sequence shown here is derived from an EMBL/GenBank/DDBJ whole genome shotgun (WGS) entry which is preliminary data.</text>
</comment>
<reference evidence="3 4" key="1">
    <citation type="journal article" date="2019" name="Nat. Plants">
        <title>Genome sequencing of Musa balbisiana reveals subgenome evolution and function divergence in polyploid bananas.</title>
        <authorList>
            <person name="Yao X."/>
        </authorList>
    </citation>
    <scope>NUCLEOTIDE SEQUENCE [LARGE SCALE GENOMIC DNA]</scope>
    <source>
        <strain evidence="4">cv. DH-PKW</strain>
        <tissue evidence="3">Leaves</tissue>
    </source>
</reference>
<feature type="domain" description="Remorin C-terminal" evidence="2">
    <location>
        <begin position="17"/>
        <end position="70"/>
    </location>
</feature>
<name>A0A4S8J1G8_MUSBA</name>
<keyword evidence="4" id="KW-1185">Reference proteome</keyword>
<protein>
    <recommendedName>
        <fullName evidence="2">Remorin C-terminal domain-containing protein</fullName>
    </recommendedName>
</protein>
<gene>
    <name evidence="3" type="ORF">C4D60_Mb11t03720</name>
</gene>
<dbReference type="PANTHER" id="PTHR31775">
    <property type="entry name" value="OS02G0117200 PROTEIN"/>
    <property type="match status" value="1"/>
</dbReference>
<dbReference type="EMBL" id="PYDT01000007">
    <property type="protein sequence ID" value="THU55168.1"/>
    <property type="molecule type" value="Genomic_DNA"/>
</dbReference>
<evidence type="ECO:0000259" key="2">
    <source>
        <dbReference type="Pfam" id="PF03763"/>
    </source>
</evidence>
<evidence type="ECO:0000256" key="1">
    <source>
        <dbReference type="ARBA" id="ARBA00005711"/>
    </source>
</evidence>